<feature type="compositionally biased region" description="Low complexity" evidence="8">
    <location>
        <begin position="100"/>
        <end position="112"/>
    </location>
</feature>
<evidence type="ECO:0000259" key="10">
    <source>
        <dbReference type="SMART" id="SM00134"/>
    </source>
</evidence>
<evidence type="ECO:0000256" key="2">
    <source>
        <dbReference type="ARBA" id="ARBA00004589"/>
    </source>
</evidence>
<dbReference type="GO" id="GO:0098552">
    <property type="term" value="C:side of membrane"/>
    <property type="evidence" value="ECO:0007669"/>
    <property type="project" value="UniProtKB-KW"/>
</dbReference>
<evidence type="ECO:0000256" key="8">
    <source>
        <dbReference type="SAM" id="MobiDB-lite"/>
    </source>
</evidence>
<dbReference type="InterPro" id="IPR018363">
    <property type="entry name" value="CD59_antigen_CS"/>
</dbReference>
<dbReference type="GO" id="GO:0030098">
    <property type="term" value="P:lymphocyte differentiation"/>
    <property type="evidence" value="ECO:0007669"/>
    <property type="project" value="InterPro"/>
</dbReference>
<gene>
    <name evidence="11" type="primary">LY6D</name>
</gene>
<accession>A0A7N5KG31</accession>
<keyword evidence="7" id="KW-0325">Glycoprotein</keyword>
<evidence type="ECO:0000256" key="4">
    <source>
        <dbReference type="ARBA" id="ARBA00022622"/>
    </source>
</evidence>
<evidence type="ECO:0000256" key="5">
    <source>
        <dbReference type="ARBA" id="ARBA00022729"/>
    </source>
</evidence>
<comment type="subcellular location">
    <subcellularLocation>
        <location evidence="1">Cell membrane</location>
    </subcellularLocation>
    <subcellularLocation>
        <location evidence="2">Membrane</location>
        <topology evidence="2">Lipid-anchor</topology>
        <topology evidence="2">GPI-anchor</topology>
    </subcellularLocation>
</comment>
<evidence type="ECO:0000256" key="3">
    <source>
        <dbReference type="ARBA" id="ARBA00022475"/>
    </source>
</evidence>
<evidence type="ECO:0000256" key="1">
    <source>
        <dbReference type="ARBA" id="ARBA00004236"/>
    </source>
</evidence>
<keyword evidence="9" id="KW-1133">Transmembrane helix</keyword>
<evidence type="ECO:0000313" key="12">
    <source>
        <dbReference type="Proteomes" id="UP000008912"/>
    </source>
</evidence>
<dbReference type="PANTHER" id="PTHR16982">
    <property type="entry name" value="LYMPHOCYTE ANTIGEN 6D"/>
    <property type="match status" value="1"/>
</dbReference>
<dbReference type="InterPro" id="IPR016054">
    <property type="entry name" value="LY6_UPA_recep-like"/>
</dbReference>
<proteinExistence type="predicted"/>
<keyword evidence="5" id="KW-0732">Signal</keyword>
<feature type="transmembrane region" description="Helical" evidence="9">
    <location>
        <begin position="235"/>
        <end position="255"/>
    </location>
</feature>
<dbReference type="SUPFAM" id="SSF57302">
    <property type="entry name" value="Snake toxin-like"/>
    <property type="match status" value="1"/>
</dbReference>
<dbReference type="InterPro" id="IPR045860">
    <property type="entry name" value="Snake_toxin-like_sf"/>
</dbReference>
<protein>
    <submittedName>
        <fullName evidence="11">Lymphocyte antigen 6 family member D</fullName>
    </submittedName>
</protein>
<reference evidence="11" key="2">
    <citation type="submission" date="2025-08" db="UniProtKB">
        <authorList>
            <consortium name="Ensembl"/>
        </authorList>
    </citation>
    <scope>IDENTIFICATION</scope>
</reference>
<dbReference type="Ensembl" id="ENSAMET00000047490.1">
    <property type="protein sequence ID" value="ENSAMEP00000039943.1"/>
    <property type="gene ID" value="ENSAMEG00000031365.1"/>
</dbReference>
<dbReference type="CDD" id="cd23542">
    <property type="entry name" value="TFP_LU_ECD_Ly6D"/>
    <property type="match status" value="1"/>
</dbReference>
<dbReference type="Gene3D" id="2.10.60.10">
    <property type="entry name" value="CD59"/>
    <property type="match status" value="1"/>
</dbReference>
<keyword evidence="9" id="KW-0812">Transmembrane</keyword>
<evidence type="ECO:0000313" key="11">
    <source>
        <dbReference type="Ensembl" id="ENSAMEP00000039943.1"/>
    </source>
</evidence>
<dbReference type="PROSITE" id="PS00983">
    <property type="entry name" value="LY6_UPAR"/>
    <property type="match status" value="1"/>
</dbReference>
<sequence length="258" mass="26714">MRALLSLATEDTEALTASRVQFWAGRGVRPRASTPATPPAPHGCTRVIRSIDRHSESALGSPGASSQTRAGPRSLPGLWGRGCWRVCQPLRGGGDGCGPNPGKAGRTAAPAPAIRPPERRGPHCSQRRPKMKTALLLLVALAVTAGPAHALRCHVCSSSTNCERAQNCAAGARYCRTRTKLEPLTGNLVEKDCVESCTPTHSLPGQVSSGAAATLCCQDDLCNRSLQSSAPARTLLPGAALGLALALGLLALIAVPSL</sequence>
<dbReference type="Proteomes" id="UP000008912">
    <property type="component" value="Unassembled WGS sequence"/>
</dbReference>
<dbReference type="AlphaFoldDB" id="A0A7N5KG31"/>
<name>A0A7N5KG31_AILME</name>
<evidence type="ECO:0000256" key="6">
    <source>
        <dbReference type="ARBA" id="ARBA00023136"/>
    </source>
</evidence>
<dbReference type="InterPro" id="IPR042339">
    <property type="entry name" value="Ly6D"/>
</dbReference>
<keyword evidence="4" id="KW-0336">GPI-anchor</keyword>
<dbReference type="FunFam" id="2.10.60.10:FF:000003">
    <property type="entry name" value="lymphocyte antigen 6E isoform X1"/>
    <property type="match status" value="1"/>
</dbReference>
<organism evidence="11 12">
    <name type="scientific">Ailuropoda melanoleuca</name>
    <name type="common">Giant panda</name>
    <dbReference type="NCBI Taxonomy" id="9646"/>
    <lineage>
        <taxon>Eukaryota</taxon>
        <taxon>Metazoa</taxon>
        <taxon>Chordata</taxon>
        <taxon>Craniata</taxon>
        <taxon>Vertebrata</taxon>
        <taxon>Euteleostomi</taxon>
        <taxon>Mammalia</taxon>
        <taxon>Eutheria</taxon>
        <taxon>Laurasiatheria</taxon>
        <taxon>Carnivora</taxon>
        <taxon>Caniformia</taxon>
        <taxon>Ursidae</taxon>
        <taxon>Ailuropoda</taxon>
    </lineage>
</organism>
<keyword evidence="3" id="KW-1003">Cell membrane</keyword>
<feature type="domain" description="UPAR/Ly6" evidence="10">
    <location>
        <begin position="151"/>
        <end position="236"/>
    </location>
</feature>
<keyword evidence="4" id="KW-0449">Lipoprotein</keyword>
<dbReference type="PANTHER" id="PTHR16982:SF2">
    <property type="entry name" value="LYMPHOCYTE ANTIGEN 6D"/>
    <property type="match status" value="1"/>
</dbReference>
<dbReference type="SMART" id="SM00134">
    <property type="entry name" value="LU"/>
    <property type="match status" value="1"/>
</dbReference>
<dbReference type="GeneTree" id="ENSGT00730000111514"/>
<keyword evidence="6 9" id="KW-0472">Membrane</keyword>
<feature type="region of interest" description="Disordered" evidence="8">
    <location>
        <begin position="95"/>
        <end position="127"/>
    </location>
</feature>
<evidence type="ECO:0000256" key="7">
    <source>
        <dbReference type="ARBA" id="ARBA00023180"/>
    </source>
</evidence>
<dbReference type="InParanoid" id="A0A7N5KG31"/>
<reference evidence="11 12" key="1">
    <citation type="journal article" date="2010" name="Nature">
        <title>The sequence and de novo assembly of the giant panda genome.</title>
        <authorList>
            <person name="Li R."/>
            <person name="Fan W."/>
            <person name="Tian G."/>
            <person name="Zhu H."/>
            <person name="He L."/>
            <person name="Cai J."/>
            <person name="Huang Q."/>
            <person name="Cai Q."/>
            <person name="Li B."/>
            <person name="Bai Y."/>
            <person name="Zhang Z."/>
            <person name="Zhang Y."/>
            <person name="Wang W."/>
            <person name="Li J."/>
            <person name="Wei F."/>
            <person name="Li H."/>
            <person name="Jian M."/>
            <person name="Li J."/>
            <person name="Zhang Z."/>
            <person name="Nielsen R."/>
            <person name="Li D."/>
            <person name="Gu W."/>
            <person name="Yang Z."/>
            <person name="Xuan Z."/>
            <person name="Ryder O.A."/>
            <person name="Leung F.C."/>
            <person name="Zhou Y."/>
            <person name="Cao J."/>
            <person name="Sun X."/>
            <person name="Fu Y."/>
            <person name="Fang X."/>
            <person name="Guo X."/>
            <person name="Wang B."/>
            <person name="Hou R."/>
            <person name="Shen F."/>
            <person name="Mu B."/>
            <person name="Ni P."/>
            <person name="Lin R."/>
            <person name="Qian W."/>
            <person name="Wang G."/>
            <person name="Yu C."/>
            <person name="Nie W."/>
            <person name="Wang J."/>
            <person name="Wu Z."/>
            <person name="Liang H."/>
            <person name="Min J."/>
            <person name="Wu Q."/>
            <person name="Cheng S."/>
            <person name="Ruan J."/>
            <person name="Wang M."/>
            <person name="Shi Z."/>
            <person name="Wen M."/>
            <person name="Liu B."/>
            <person name="Ren X."/>
            <person name="Zheng H."/>
            <person name="Dong D."/>
            <person name="Cook K."/>
            <person name="Shan G."/>
            <person name="Zhang H."/>
            <person name="Kosiol C."/>
            <person name="Xie X."/>
            <person name="Lu Z."/>
            <person name="Zheng H."/>
            <person name="Li Y."/>
            <person name="Steiner C.C."/>
            <person name="Lam T.T."/>
            <person name="Lin S."/>
            <person name="Zhang Q."/>
            <person name="Li G."/>
            <person name="Tian J."/>
            <person name="Gong T."/>
            <person name="Liu H."/>
            <person name="Zhang D."/>
            <person name="Fang L."/>
            <person name="Ye C."/>
            <person name="Zhang J."/>
            <person name="Hu W."/>
            <person name="Xu A."/>
            <person name="Ren Y."/>
            <person name="Zhang G."/>
            <person name="Bruford M.W."/>
            <person name="Li Q."/>
            <person name="Ma L."/>
            <person name="Guo Y."/>
            <person name="An N."/>
            <person name="Hu Y."/>
            <person name="Zheng Y."/>
            <person name="Shi Y."/>
            <person name="Li Z."/>
            <person name="Liu Q."/>
            <person name="Chen Y."/>
            <person name="Zhao J."/>
            <person name="Qu N."/>
            <person name="Zhao S."/>
            <person name="Tian F."/>
            <person name="Wang X."/>
            <person name="Wang H."/>
            <person name="Xu L."/>
            <person name="Liu X."/>
            <person name="Vinar T."/>
            <person name="Wang Y."/>
            <person name="Lam T.W."/>
            <person name="Yiu S.M."/>
            <person name="Liu S."/>
            <person name="Zhang H."/>
            <person name="Li D."/>
            <person name="Huang Y."/>
            <person name="Wang X."/>
            <person name="Yang G."/>
            <person name="Jiang Z."/>
            <person name="Wang J."/>
            <person name="Qin N."/>
            <person name="Li L."/>
            <person name="Li J."/>
            <person name="Bolund L."/>
            <person name="Kristiansen K."/>
            <person name="Wong G.K."/>
            <person name="Olson M."/>
            <person name="Zhang X."/>
            <person name="Li S."/>
            <person name="Yang H."/>
            <person name="Wang J."/>
            <person name="Wang J."/>
        </authorList>
    </citation>
    <scope>NUCLEOTIDE SEQUENCE [LARGE SCALE GENOMIC DNA]</scope>
</reference>
<dbReference type="Pfam" id="PF00087">
    <property type="entry name" value="Toxin_TOLIP"/>
    <property type="match status" value="1"/>
</dbReference>
<dbReference type="GO" id="GO:0005886">
    <property type="term" value="C:plasma membrane"/>
    <property type="evidence" value="ECO:0007669"/>
    <property type="project" value="UniProtKB-SubCell"/>
</dbReference>
<evidence type="ECO:0000256" key="9">
    <source>
        <dbReference type="SAM" id="Phobius"/>
    </source>
</evidence>
<reference evidence="11" key="3">
    <citation type="submission" date="2025-09" db="UniProtKB">
        <authorList>
            <consortium name="Ensembl"/>
        </authorList>
    </citation>
    <scope>IDENTIFICATION</scope>
</reference>
<keyword evidence="12" id="KW-1185">Reference proteome</keyword>
<dbReference type="InterPro" id="IPR035076">
    <property type="entry name" value="Toxin/TOLIP"/>
</dbReference>
<dbReference type="GO" id="GO:0009986">
    <property type="term" value="C:cell surface"/>
    <property type="evidence" value="ECO:0007669"/>
    <property type="project" value="InterPro"/>
</dbReference>